<dbReference type="InterPro" id="IPR030391">
    <property type="entry name" value="MeTrfase_TrmA_CS"/>
</dbReference>
<dbReference type="Gene3D" id="2.40.50.1070">
    <property type="match status" value="1"/>
</dbReference>
<comment type="similarity">
    <text evidence="4">Belongs to the class I-like SAM-binding methyltransferase superfamily. RNA M5U methyltransferase family.</text>
</comment>
<evidence type="ECO:0000256" key="4">
    <source>
        <dbReference type="PROSITE-ProRule" id="PRU01024"/>
    </source>
</evidence>
<dbReference type="PROSITE" id="PS01231">
    <property type="entry name" value="TRMA_2"/>
    <property type="match status" value="1"/>
</dbReference>
<protein>
    <recommendedName>
        <fullName evidence="9">TRAM domain-containing protein</fullName>
    </recommendedName>
</protein>
<dbReference type="InterPro" id="IPR029063">
    <property type="entry name" value="SAM-dependent_MTases_sf"/>
</dbReference>
<feature type="binding site" evidence="4">
    <location>
        <position position="464"/>
    </location>
    <ligand>
        <name>S-adenosyl-L-methionine</name>
        <dbReference type="ChEBI" id="CHEBI:59789"/>
    </ligand>
</feature>
<feature type="compositionally biased region" description="Polar residues" evidence="6">
    <location>
        <begin position="29"/>
        <end position="38"/>
    </location>
</feature>
<feature type="binding site" evidence="4">
    <location>
        <position position="398"/>
    </location>
    <ligand>
        <name>S-adenosyl-L-methionine</name>
        <dbReference type="ChEBI" id="CHEBI:59789"/>
    </ligand>
</feature>
<reference evidence="8" key="1">
    <citation type="submission" date="2024-04" db="EMBL/GenBank/DDBJ databases">
        <authorList>
            <person name="Shaw F."/>
            <person name="Minotto A."/>
        </authorList>
    </citation>
    <scope>NUCLEOTIDE SEQUENCE [LARGE SCALE GENOMIC DNA]</scope>
</reference>
<dbReference type="InterPro" id="IPR010280">
    <property type="entry name" value="U5_MeTrfase_fam"/>
</dbReference>
<dbReference type="EMBL" id="OZ037944">
    <property type="protein sequence ID" value="CAL1696841.1"/>
    <property type="molecule type" value="Genomic_DNA"/>
</dbReference>
<evidence type="ECO:0000256" key="3">
    <source>
        <dbReference type="ARBA" id="ARBA00022691"/>
    </source>
</evidence>
<dbReference type="Gene3D" id="3.40.50.150">
    <property type="entry name" value="Vaccinia Virus protein VP39"/>
    <property type="match status" value="2"/>
</dbReference>
<feature type="compositionally biased region" description="Basic and acidic residues" evidence="6">
    <location>
        <begin position="16"/>
        <end position="26"/>
    </location>
</feature>
<keyword evidence="2 4" id="KW-0808">Transferase</keyword>
<dbReference type="InterPro" id="IPR025795">
    <property type="entry name" value="tRNA_(uracil-5-)_MeTrfase"/>
</dbReference>
<keyword evidence="3 4" id="KW-0949">S-adenosyl-L-methionine</keyword>
<organism evidence="7 8">
    <name type="scientific">Somion occarium</name>
    <dbReference type="NCBI Taxonomy" id="3059160"/>
    <lineage>
        <taxon>Eukaryota</taxon>
        <taxon>Fungi</taxon>
        <taxon>Dikarya</taxon>
        <taxon>Basidiomycota</taxon>
        <taxon>Agaricomycotina</taxon>
        <taxon>Agaricomycetes</taxon>
        <taxon>Polyporales</taxon>
        <taxon>Cerrenaceae</taxon>
        <taxon>Somion</taxon>
    </lineage>
</organism>
<dbReference type="InterPro" id="IPR030390">
    <property type="entry name" value="MeTrfase_TrmA_AS"/>
</dbReference>
<feature type="active site" evidence="5">
    <location>
        <position position="541"/>
    </location>
</feature>
<gene>
    <name evidence="7" type="ORF">GFSPODELE1_LOCUS1368</name>
</gene>
<feature type="compositionally biased region" description="Basic residues" evidence="6">
    <location>
        <begin position="67"/>
        <end position="79"/>
    </location>
</feature>
<proteinExistence type="inferred from homology"/>
<evidence type="ECO:0000256" key="2">
    <source>
        <dbReference type="ARBA" id="ARBA00022679"/>
    </source>
</evidence>
<evidence type="ECO:0000256" key="6">
    <source>
        <dbReference type="SAM" id="MobiDB-lite"/>
    </source>
</evidence>
<dbReference type="PANTHER" id="PTHR11061:SF30">
    <property type="entry name" value="TRNA (URACIL(54)-C(5))-METHYLTRANSFERASE"/>
    <property type="match status" value="1"/>
</dbReference>
<dbReference type="Pfam" id="PF05958">
    <property type="entry name" value="tRNA_U5-meth_tr"/>
    <property type="match status" value="1"/>
</dbReference>
<feature type="binding site" evidence="4">
    <location>
        <position position="443"/>
    </location>
    <ligand>
        <name>S-adenosyl-L-methionine</name>
        <dbReference type="ChEBI" id="CHEBI:59789"/>
    </ligand>
</feature>
<dbReference type="Proteomes" id="UP001497453">
    <property type="component" value="Chromosome 1"/>
</dbReference>
<sequence length="605" mass="67156">MVQSNTRQRSPSQELSHIDKKPRLDVETDAQSQASHNAPLTDEPMKAGESSTPKQNPDQKKPAQGQKQKKNSKRKKVKHALPDLCSPEDVISRDVFALLGEETVQKAVEEGLDWNSPFKQKDEVELVVSEMCSSGDSLSIAPAPHPPWIVLTPLALPGEKIRVRIYYNSRLYSRADLLEVVKPNPTLRDMNRVKCKYFGECGGCQYQMLSYETQLDLKQNVVVKAYKNFSGLPGSSVPTVQSTIGSPLQYGYRTKITPHFEVRPKDIKAKDSIEPGTKPDWLRIGFNKVNTKFVMDIEECPIAAPVINEAYGPLREKIVENIFTYKRGVSLLLRESLELSPTSVSTTTDTLPKADSDITMDTLSKDMEKKVCITNHKGTVRERVGDFLFEYGASSFFQNNNSVLVPLTSYVRDAIFPPSSSTPSDPSGSASSNLNPTHLVDAYCGSGLFAITLSPYFQTIAGIELSTESIKAAKRNAELNNLPSGKCSFLEGDASNIFTTVQSFPRSETVLIIDPPRRGSDEKFVDQMIDFGCSVVVYVSCNVHTQARDVGMILRKSQEKMKEKGKEYVLESLRGFDLFPQTAHVESVAVLRLIDSPRPVDVTQS</sequence>
<evidence type="ECO:0000313" key="7">
    <source>
        <dbReference type="EMBL" id="CAL1696841.1"/>
    </source>
</evidence>
<dbReference type="SUPFAM" id="SSF53335">
    <property type="entry name" value="S-adenosyl-L-methionine-dependent methyltransferases"/>
    <property type="match status" value="1"/>
</dbReference>
<dbReference type="PROSITE" id="PS51687">
    <property type="entry name" value="SAM_MT_RNA_M5U"/>
    <property type="match status" value="1"/>
</dbReference>
<keyword evidence="8" id="KW-1185">Reference proteome</keyword>
<dbReference type="Gene3D" id="2.40.50.140">
    <property type="entry name" value="Nucleic acid-binding proteins"/>
    <property type="match status" value="1"/>
</dbReference>
<feature type="region of interest" description="Disordered" evidence="6">
    <location>
        <begin position="1"/>
        <end position="81"/>
    </location>
</feature>
<evidence type="ECO:0000256" key="5">
    <source>
        <dbReference type="PROSITE-ProRule" id="PRU10015"/>
    </source>
</evidence>
<dbReference type="PROSITE" id="PS51622">
    <property type="entry name" value="SAM_MT_RNA_M5U_2"/>
    <property type="match status" value="1"/>
</dbReference>
<evidence type="ECO:0000313" key="8">
    <source>
        <dbReference type="Proteomes" id="UP001497453"/>
    </source>
</evidence>
<evidence type="ECO:0008006" key="9">
    <source>
        <dbReference type="Google" id="ProtNLM"/>
    </source>
</evidence>
<name>A0ABP1CMA9_9APHY</name>
<evidence type="ECO:0000256" key="1">
    <source>
        <dbReference type="ARBA" id="ARBA00022603"/>
    </source>
</evidence>
<dbReference type="PANTHER" id="PTHR11061">
    <property type="entry name" value="RNA M5U METHYLTRANSFERASE"/>
    <property type="match status" value="1"/>
</dbReference>
<feature type="active site" description="Nucleophile" evidence="4">
    <location>
        <position position="541"/>
    </location>
</feature>
<feature type="compositionally biased region" description="Polar residues" evidence="6">
    <location>
        <begin position="1"/>
        <end position="15"/>
    </location>
</feature>
<keyword evidence="1 4" id="KW-0489">Methyltransferase</keyword>
<dbReference type="InterPro" id="IPR012340">
    <property type="entry name" value="NA-bd_OB-fold"/>
</dbReference>
<feature type="binding site" evidence="4">
    <location>
        <position position="514"/>
    </location>
    <ligand>
        <name>S-adenosyl-L-methionine</name>
        <dbReference type="ChEBI" id="CHEBI:59789"/>
    </ligand>
</feature>
<dbReference type="PROSITE" id="PS01230">
    <property type="entry name" value="TRMA_1"/>
    <property type="match status" value="1"/>
</dbReference>
<accession>A0ABP1CMA9</accession>